<feature type="domain" description="Peptidase A1" evidence="4">
    <location>
        <begin position="27"/>
        <end position="382"/>
    </location>
</feature>
<name>A0AAQ3RAQ6_9PEZI</name>
<evidence type="ECO:0000256" key="2">
    <source>
        <dbReference type="SAM" id="MobiDB-lite"/>
    </source>
</evidence>
<dbReference type="GO" id="GO:0004190">
    <property type="term" value="F:aspartic-type endopeptidase activity"/>
    <property type="evidence" value="ECO:0007669"/>
    <property type="project" value="InterPro"/>
</dbReference>
<feature type="region of interest" description="Disordered" evidence="2">
    <location>
        <begin position="525"/>
        <end position="556"/>
    </location>
</feature>
<evidence type="ECO:0000259" key="4">
    <source>
        <dbReference type="PROSITE" id="PS51767"/>
    </source>
</evidence>
<keyword evidence="6" id="KW-1185">Reference proteome</keyword>
<dbReference type="PRINTS" id="PR00792">
    <property type="entry name" value="PEPSIN"/>
</dbReference>
<dbReference type="InterPro" id="IPR034164">
    <property type="entry name" value="Pepsin-like_dom"/>
</dbReference>
<accession>A0AAQ3RAQ6</accession>
<evidence type="ECO:0000256" key="1">
    <source>
        <dbReference type="ARBA" id="ARBA00007447"/>
    </source>
</evidence>
<dbReference type="SUPFAM" id="SSF50630">
    <property type="entry name" value="Acid proteases"/>
    <property type="match status" value="1"/>
</dbReference>
<organism evidence="5 6">
    <name type="scientific">Acrodontium crateriforme</name>
    <dbReference type="NCBI Taxonomy" id="150365"/>
    <lineage>
        <taxon>Eukaryota</taxon>
        <taxon>Fungi</taxon>
        <taxon>Dikarya</taxon>
        <taxon>Ascomycota</taxon>
        <taxon>Pezizomycotina</taxon>
        <taxon>Dothideomycetes</taxon>
        <taxon>Dothideomycetidae</taxon>
        <taxon>Mycosphaerellales</taxon>
        <taxon>Teratosphaeriaceae</taxon>
        <taxon>Acrodontium</taxon>
    </lineage>
</organism>
<keyword evidence="3" id="KW-0812">Transmembrane</keyword>
<evidence type="ECO:0000313" key="6">
    <source>
        <dbReference type="Proteomes" id="UP001303373"/>
    </source>
</evidence>
<reference evidence="5 6" key="1">
    <citation type="submission" date="2023-11" db="EMBL/GenBank/DDBJ databases">
        <title>An acidophilic fungus is an integral part of prey digestion in a carnivorous sundew plant.</title>
        <authorList>
            <person name="Tsai I.J."/>
        </authorList>
    </citation>
    <scope>NUCLEOTIDE SEQUENCE [LARGE SCALE GENOMIC DNA]</scope>
    <source>
        <strain evidence="5">169a</strain>
    </source>
</reference>
<dbReference type="PANTHER" id="PTHR47966:SF51">
    <property type="entry name" value="BETA-SITE APP-CLEAVING ENZYME, ISOFORM A-RELATED"/>
    <property type="match status" value="1"/>
</dbReference>
<keyword evidence="3" id="KW-1133">Transmembrane helix</keyword>
<evidence type="ECO:0000256" key="3">
    <source>
        <dbReference type="SAM" id="Phobius"/>
    </source>
</evidence>
<dbReference type="GO" id="GO:0000324">
    <property type="term" value="C:fungal-type vacuole"/>
    <property type="evidence" value="ECO:0007669"/>
    <property type="project" value="TreeGrafter"/>
</dbReference>
<dbReference type="Gene3D" id="2.40.70.10">
    <property type="entry name" value="Acid Proteases"/>
    <property type="match status" value="2"/>
</dbReference>
<dbReference type="GO" id="GO:0006508">
    <property type="term" value="P:proteolysis"/>
    <property type="evidence" value="ECO:0007669"/>
    <property type="project" value="InterPro"/>
</dbReference>
<dbReference type="AlphaFoldDB" id="A0AAQ3RAQ6"/>
<feature type="transmembrane region" description="Helical" evidence="3">
    <location>
        <begin position="419"/>
        <end position="443"/>
    </location>
</feature>
<dbReference type="InterPro" id="IPR021109">
    <property type="entry name" value="Peptidase_aspartic_dom_sf"/>
</dbReference>
<proteinExistence type="inferred from homology"/>
<gene>
    <name evidence="5" type="ORF">R9X50_00434600</name>
</gene>
<dbReference type="Pfam" id="PF00026">
    <property type="entry name" value="Asp"/>
    <property type="match status" value="1"/>
</dbReference>
<evidence type="ECO:0000313" key="5">
    <source>
        <dbReference type="EMBL" id="WPH01500.1"/>
    </source>
</evidence>
<protein>
    <recommendedName>
        <fullName evidence="4">Peptidase A1 domain-containing protein</fullName>
    </recommendedName>
</protein>
<dbReference type="CDD" id="cd05471">
    <property type="entry name" value="pepsin_like"/>
    <property type="match status" value="1"/>
</dbReference>
<dbReference type="Proteomes" id="UP001303373">
    <property type="component" value="Chromosome 6"/>
</dbReference>
<dbReference type="PROSITE" id="PS51767">
    <property type="entry name" value="PEPTIDASE_A1"/>
    <property type="match status" value="1"/>
</dbReference>
<dbReference type="EMBL" id="CP138585">
    <property type="protein sequence ID" value="WPH01500.1"/>
    <property type="molecule type" value="Genomic_DNA"/>
</dbReference>
<sequence>MANNATILAPIPWNPSSYWDGNDGLWNTFILKAGTPEQDFRILPSTAGQETWLPNPDGCNTASPANPGYCGYLRGTLPVNGVNSSGFQDNQSSSWILIGPFTVDSQEASMGYGANALYGFDTVTIGNDSNSLSQNHSVIGSVPDLDFWQGVFGLGAKSINFTNFNEPLAGFMRNLVNNKKIPSVSFGYTAGASYRNKSQASLTLGGYDRNSFDASTSLSYDMNQDNSRPIQVGVQQIIGEFNGAATNLLPTPTYHFIDSTLSHIWLPSDSIQVFVDTFGLIYDNSTDLFIINDTMREKNLKKNLTITFVLGNTIVDGNGPTQSITLPYAAFDLQASYPYYENATNYFPIRKAANESQYTIGRTFLQEAYLITDYERNNFTVAKATFDNRKQHLVAITKPTNQNTTTQHVIHSDTSLPKAVMAGIAIGAIATFALIFGISYLIVRRNKRRAELQPIPLEDPKFNDTDGKPAFQVEKSELPYENGVYEVLVPNMRHELYGMQREIEMEGDLGRAKARPGMSELASTYADHDGVSSQARGSEAVRYELNDTSPENTRKT</sequence>
<dbReference type="PANTHER" id="PTHR47966">
    <property type="entry name" value="BETA-SITE APP-CLEAVING ENZYME, ISOFORM A-RELATED"/>
    <property type="match status" value="1"/>
</dbReference>
<dbReference type="InterPro" id="IPR001461">
    <property type="entry name" value="Aspartic_peptidase_A1"/>
</dbReference>
<keyword evidence="3" id="KW-0472">Membrane</keyword>
<comment type="similarity">
    <text evidence="1">Belongs to the peptidase A1 family.</text>
</comment>
<dbReference type="InterPro" id="IPR033121">
    <property type="entry name" value="PEPTIDASE_A1"/>
</dbReference>
<feature type="compositionally biased region" description="Polar residues" evidence="2">
    <location>
        <begin position="546"/>
        <end position="556"/>
    </location>
</feature>